<keyword evidence="3" id="KW-0479">Metal-binding</keyword>
<dbReference type="NCBIfam" id="TIGR00521">
    <property type="entry name" value="coaBC_dfp"/>
    <property type="match status" value="1"/>
</dbReference>
<dbReference type="EC" id="4.1.1.36" evidence="3"/>
<sequence>MSAPIQPTVVIGVTGCVAIYKTCEIIRLLQKRGVRAKVIMTEHARGFIDPTMFRSLTREPVAVGLFDDPSDPIHHISLAKEADVFAIAPCTVNVIAKIACGIADDLLTTTALATTAPIVIAPAANVNMYEAPVSRENRDRLRARGVRLVEAESGYLACGDEGRGRMAEPADIVEAICAELGMSRDLVGKKVLVTAGPTIEPIDPVRYLSNRSSGKMGFEIAKAAARRGAEVSLVTGPVSLADPAGIETVRVETAREMLAAVEGCFDEADIAVFAAAVADMRPAAPAAKKLKKGSDADALARIELVENPDILATMARRKSKQVVVGFAAETDDVVENARKKLRAKGADYVVANFVGEGGAFDADDNEVVVVSAEGERSYPRSSKSAVADALLDHILGDR</sequence>
<dbReference type="InterPro" id="IPR005252">
    <property type="entry name" value="CoaBC"/>
</dbReference>
<dbReference type="STRING" id="1531429.JI75_03715"/>
<evidence type="ECO:0000256" key="4">
    <source>
        <dbReference type="RuleBase" id="RU364078"/>
    </source>
</evidence>
<evidence type="ECO:0000256" key="2">
    <source>
        <dbReference type="ARBA" id="ARBA00023239"/>
    </source>
</evidence>
<accession>A0A0A8B502</accession>
<keyword evidence="3 4" id="KW-0285">Flavoprotein</keyword>
<dbReference type="Gene3D" id="3.40.50.1950">
    <property type="entry name" value="Flavin prenyltransferase-like"/>
    <property type="match status" value="1"/>
</dbReference>
<dbReference type="Gene3D" id="3.40.50.10300">
    <property type="entry name" value="CoaB-like"/>
    <property type="match status" value="1"/>
</dbReference>
<dbReference type="InterPro" id="IPR036551">
    <property type="entry name" value="Flavin_trans-like"/>
</dbReference>
<dbReference type="InterPro" id="IPR035929">
    <property type="entry name" value="CoaB-like_sf"/>
</dbReference>
<evidence type="ECO:0000259" key="5">
    <source>
        <dbReference type="Pfam" id="PF02441"/>
    </source>
</evidence>
<evidence type="ECO:0000313" key="7">
    <source>
        <dbReference type="EMBL" id="AJC11908.1"/>
    </source>
</evidence>
<feature type="binding site" evidence="3">
    <location>
        <position position="326"/>
    </location>
    <ligand>
        <name>CTP</name>
        <dbReference type="ChEBI" id="CHEBI:37563"/>
    </ligand>
</feature>
<proteinExistence type="inferred from homology"/>
<dbReference type="PANTHER" id="PTHR14359">
    <property type="entry name" value="HOMO-OLIGOMERIC FLAVIN CONTAINING CYS DECARBOXYLASE FAMILY"/>
    <property type="match status" value="1"/>
</dbReference>
<dbReference type="GO" id="GO:0015937">
    <property type="term" value="P:coenzyme A biosynthetic process"/>
    <property type="evidence" value="ECO:0007669"/>
    <property type="project" value="UniProtKB-UniRule"/>
</dbReference>
<comment type="function">
    <text evidence="3">Catalyzes two sequential steps in the biosynthesis of coenzyme A. In the first step cysteine is conjugated to 4'-phosphopantothenate to form 4-phosphopantothenoylcysteine. In the second step the latter compound is decarboxylated to form 4'-phosphopantotheine.</text>
</comment>
<organism evidence="7 8">
    <name type="scientific">Berryella intestinalis</name>
    <dbReference type="NCBI Taxonomy" id="1531429"/>
    <lineage>
        <taxon>Bacteria</taxon>
        <taxon>Bacillati</taxon>
        <taxon>Actinomycetota</taxon>
        <taxon>Coriobacteriia</taxon>
        <taxon>Eggerthellales</taxon>
        <taxon>Eggerthellaceae</taxon>
        <taxon>Berryella</taxon>
    </lineage>
</organism>
<dbReference type="EC" id="6.3.2.5" evidence="3"/>
<reference evidence="8" key="1">
    <citation type="submission" date="2014-08" db="EMBL/GenBank/DDBJ databases">
        <title>Coriobacteriaceae sp. complete genome.</title>
        <authorList>
            <person name="Looft T."/>
            <person name="Bayles D.O."/>
            <person name="Stanton T.B."/>
        </authorList>
    </citation>
    <scope>NUCLEOTIDE SEQUENCE [LARGE SCALE GENOMIC DNA]</scope>
    <source>
        <strain evidence="8">68-1-3</strain>
    </source>
</reference>
<reference evidence="7 8" key="2">
    <citation type="journal article" date="2015" name="Genome Announc.">
        <title>Complete Genome Sequence of Coriobacteriaceae Strain 68-1-3, a Novel Mucus-Degrading Isolate from the Swine Intestinal Tract.</title>
        <authorList>
            <person name="Looft T."/>
            <person name="Bayles D.O."/>
            <person name="Alt D.P."/>
            <person name="Stanton T.B."/>
        </authorList>
    </citation>
    <scope>NUCLEOTIDE SEQUENCE [LARGE SCALE GENOMIC DNA]</scope>
    <source>
        <strain evidence="7 8">68-1-3</strain>
    </source>
</reference>
<dbReference type="SUPFAM" id="SSF102645">
    <property type="entry name" value="CoaB-like"/>
    <property type="match status" value="1"/>
</dbReference>
<dbReference type="InterPro" id="IPR003382">
    <property type="entry name" value="Flavoprotein"/>
</dbReference>
<dbReference type="Pfam" id="PF04127">
    <property type="entry name" value="DFP"/>
    <property type="match status" value="1"/>
</dbReference>
<comment type="function">
    <text evidence="4">Catalyzes two steps in the biosynthesis of coenzyme A. In the first step cysteine is conjugated to 4'-phosphopantothenate to form 4-phosphopantothenoylcysteine, in the latter compound is decarboxylated to form 4'-phosphopantotheine.</text>
</comment>
<protein>
    <recommendedName>
        <fullName evidence="3">Coenzyme A biosynthesis bifunctional protein CoaBC</fullName>
    </recommendedName>
    <alternativeName>
        <fullName evidence="3">DNA/pantothenate metabolism flavoprotein</fullName>
    </alternativeName>
    <alternativeName>
        <fullName evidence="3">Phosphopantothenoylcysteine synthetase/decarboxylase</fullName>
        <shortName evidence="3">PPCS-PPCDC</shortName>
    </alternativeName>
    <domain>
        <recommendedName>
            <fullName evidence="3">Phosphopantothenoylcysteine decarboxylase</fullName>
            <shortName evidence="3">PPC decarboxylase</shortName>
            <shortName evidence="3">PPC-DC</shortName>
            <ecNumber evidence="3">4.1.1.36</ecNumber>
        </recommendedName>
        <alternativeName>
            <fullName evidence="3">CoaC</fullName>
        </alternativeName>
    </domain>
    <domain>
        <recommendedName>
            <fullName evidence="3">Phosphopantothenate--cysteine ligase</fullName>
            <ecNumber evidence="3">6.3.2.5</ecNumber>
        </recommendedName>
        <alternativeName>
            <fullName evidence="3">CoaB</fullName>
        </alternativeName>
        <alternativeName>
            <fullName evidence="3">Phosphopantothenoylcysteine synthetase</fullName>
            <shortName evidence="3">PPC synthetase</shortName>
            <shortName evidence="3">PPC-S</shortName>
        </alternativeName>
    </domain>
</protein>
<comment type="cofactor">
    <cofactor evidence="3">
        <name>Mg(2+)</name>
        <dbReference type="ChEBI" id="CHEBI:18420"/>
    </cofactor>
</comment>
<dbReference type="GO" id="GO:0010181">
    <property type="term" value="F:FMN binding"/>
    <property type="evidence" value="ECO:0007669"/>
    <property type="project" value="UniProtKB-UniRule"/>
</dbReference>
<evidence type="ECO:0000313" key="8">
    <source>
        <dbReference type="Proteomes" id="UP000031121"/>
    </source>
</evidence>
<dbReference type="HOGENOM" id="CLU_033319_0_1_11"/>
<comment type="pathway">
    <text evidence="3 4">Cofactor biosynthesis; coenzyme A biosynthesis; CoA from (R)-pantothenate: step 3/5.</text>
</comment>
<feature type="binding site" evidence="3">
    <location>
        <position position="344"/>
    </location>
    <ligand>
        <name>CTP</name>
        <dbReference type="ChEBI" id="CHEBI:37563"/>
    </ligand>
</feature>
<feature type="domain" description="Flavoprotein" evidence="5">
    <location>
        <begin position="8"/>
        <end position="178"/>
    </location>
</feature>
<evidence type="ECO:0000256" key="3">
    <source>
        <dbReference type="HAMAP-Rule" id="MF_02225"/>
    </source>
</evidence>
<comment type="caution">
    <text evidence="3">Lacks conserved residue(s) required for the propagation of feature annotation.</text>
</comment>
<keyword evidence="8" id="KW-1185">Reference proteome</keyword>
<keyword evidence="2 3" id="KW-0456">Lyase</keyword>
<dbReference type="InterPro" id="IPR007085">
    <property type="entry name" value="DNA/pantothenate-metab_flavo_C"/>
</dbReference>
<comment type="catalytic activity">
    <reaction evidence="3 4">
        <text>(R)-4'-phosphopantothenate + L-cysteine + CTP = N-[(R)-4-phosphopantothenoyl]-L-cysteine + CMP + diphosphate + H(+)</text>
        <dbReference type="Rhea" id="RHEA:19397"/>
        <dbReference type="ChEBI" id="CHEBI:10986"/>
        <dbReference type="ChEBI" id="CHEBI:15378"/>
        <dbReference type="ChEBI" id="CHEBI:33019"/>
        <dbReference type="ChEBI" id="CHEBI:35235"/>
        <dbReference type="ChEBI" id="CHEBI:37563"/>
        <dbReference type="ChEBI" id="CHEBI:59458"/>
        <dbReference type="ChEBI" id="CHEBI:60377"/>
        <dbReference type="EC" id="6.3.2.5"/>
    </reaction>
</comment>
<dbReference type="PANTHER" id="PTHR14359:SF6">
    <property type="entry name" value="PHOSPHOPANTOTHENOYLCYSTEINE DECARBOXYLASE"/>
    <property type="match status" value="1"/>
</dbReference>
<dbReference type="GO" id="GO:0046872">
    <property type="term" value="F:metal ion binding"/>
    <property type="evidence" value="ECO:0007669"/>
    <property type="project" value="UniProtKB-KW"/>
</dbReference>
<keyword evidence="1 3" id="KW-0210">Decarboxylase</keyword>
<feature type="binding site" evidence="3">
    <location>
        <position position="289"/>
    </location>
    <ligand>
        <name>CTP</name>
        <dbReference type="ChEBI" id="CHEBI:37563"/>
    </ligand>
</feature>
<feature type="binding site" evidence="3">
    <location>
        <position position="279"/>
    </location>
    <ligand>
        <name>CTP</name>
        <dbReference type="ChEBI" id="CHEBI:37563"/>
    </ligand>
</feature>
<gene>
    <name evidence="3" type="primary">coaBC</name>
    <name evidence="7" type="ORF">JI75_03715</name>
</gene>
<dbReference type="Pfam" id="PF02441">
    <property type="entry name" value="Flavoprotein"/>
    <property type="match status" value="1"/>
</dbReference>
<dbReference type="KEGG" id="cbac:JI75_03715"/>
<dbReference type="UniPathway" id="UPA00241">
    <property type="reaction ID" value="UER00353"/>
</dbReference>
<keyword evidence="3" id="KW-0460">Magnesium</keyword>
<dbReference type="GO" id="GO:0004633">
    <property type="term" value="F:phosphopantothenoylcysteine decarboxylase activity"/>
    <property type="evidence" value="ECO:0007669"/>
    <property type="project" value="UniProtKB-UniRule"/>
</dbReference>
<comment type="similarity">
    <text evidence="3 4">In the C-terminal section; belongs to the PPC synthetase family.</text>
</comment>
<feature type="binding site" evidence="3">
    <location>
        <begin position="308"/>
        <end position="311"/>
    </location>
    <ligand>
        <name>CTP</name>
        <dbReference type="ChEBI" id="CHEBI:37563"/>
    </ligand>
</feature>
<dbReference type="GO" id="GO:0071513">
    <property type="term" value="C:phosphopantothenoylcysteine decarboxylase complex"/>
    <property type="evidence" value="ECO:0007669"/>
    <property type="project" value="TreeGrafter"/>
</dbReference>
<dbReference type="SUPFAM" id="SSF52507">
    <property type="entry name" value="Homo-oligomeric flavin-containing Cys decarboxylases, HFCD"/>
    <property type="match status" value="1"/>
</dbReference>
<comment type="catalytic activity">
    <reaction evidence="3 4">
        <text>N-[(R)-4-phosphopantothenoyl]-L-cysteine + H(+) = (R)-4'-phosphopantetheine + CO2</text>
        <dbReference type="Rhea" id="RHEA:16793"/>
        <dbReference type="ChEBI" id="CHEBI:15378"/>
        <dbReference type="ChEBI" id="CHEBI:16526"/>
        <dbReference type="ChEBI" id="CHEBI:59458"/>
        <dbReference type="ChEBI" id="CHEBI:61723"/>
        <dbReference type="EC" id="4.1.1.36"/>
    </reaction>
</comment>
<dbReference type="EMBL" id="CP009302">
    <property type="protein sequence ID" value="AJC11908.1"/>
    <property type="molecule type" value="Genomic_DNA"/>
</dbReference>
<dbReference type="GO" id="GO:0004632">
    <property type="term" value="F:phosphopantothenate--cysteine ligase activity"/>
    <property type="evidence" value="ECO:0007669"/>
    <property type="project" value="UniProtKB-UniRule"/>
</dbReference>
<comment type="pathway">
    <text evidence="3 4">Cofactor biosynthesis; coenzyme A biosynthesis; CoA from (R)-pantothenate: step 2/5.</text>
</comment>
<dbReference type="AlphaFoldDB" id="A0A0A8B502"/>
<comment type="cofactor">
    <cofactor evidence="3">
        <name>FMN</name>
        <dbReference type="ChEBI" id="CHEBI:58210"/>
    </cofactor>
    <text evidence="3">Binds 1 FMN per subunit.</text>
</comment>
<feature type="active site" description="Proton donor" evidence="3">
    <location>
        <position position="158"/>
    </location>
</feature>
<dbReference type="HAMAP" id="MF_02225">
    <property type="entry name" value="CoaBC"/>
    <property type="match status" value="1"/>
</dbReference>
<evidence type="ECO:0000259" key="6">
    <source>
        <dbReference type="Pfam" id="PF04127"/>
    </source>
</evidence>
<dbReference type="GO" id="GO:0015941">
    <property type="term" value="P:pantothenate catabolic process"/>
    <property type="evidence" value="ECO:0007669"/>
    <property type="project" value="InterPro"/>
</dbReference>
<feature type="binding site" evidence="3">
    <location>
        <position position="340"/>
    </location>
    <ligand>
        <name>CTP</name>
        <dbReference type="ChEBI" id="CHEBI:37563"/>
    </ligand>
</feature>
<dbReference type="RefSeq" id="WP_039688822.1">
    <property type="nucleotide sequence ID" value="NZ_CP009302.1"/>
</dbReference>
<feature type="region of interest" description="Phosphopantothenate--cysteine ligase" evidence="3">
    <location>
        <begin position="191"/>
        <end position="398"/>
    </location>
</feature>
<name>A0A0A8B502_9ACTN</name>
<keyword evidence="3 4" id="KW-0288">FMN</keyword>
<feature type="region of interest" description="Phosphopantothenoylcysteine decarboxylase" evidence="3">
    <location>
        <begin position="1"/>
        <end position="190"/>
    </location>
</feature>
<comment type="similarity">
    <text evidence="3 4">In the N-terminal section; belongs to the HFCD (homo-oligomeric flavin containing Cys decarboxylase) superfamily.</text>
</comment>
<keyword evidence="3 4" id="KW-0436">Ligase</keyword>
<evidence type="ECO:0000256" key="1">
    <source>
        <dbReference type="ARBA" id="ARBA00022793"/>
    </source>
</evidence>
<feature type="domain" description="DNA/pantothenate metabolism flavoprotein C-terminal" evidence="6">
    <location>
        <begin position="186"/>
        <end position="395"/>
    </location>
</feature>
<keyword evidence="3" id="KW-0511">Multifunctional enzyme</keyword>
<dbReference type="Proteomes" id="UP000031121">
    <property type="component" value="Chromosome"/>
</dbReference>